<feature type="region of interest" description="Disordered" evidence="6">
    <location>
        <begin position="725"/>
        <end position="744"/>
    </location>
</feature>
<dbReference type="EMBL" id="JAHIBW010000013">
    <property type="protein sequence ID" value="KAG7305724.1"/>
    <property type="molecule type" value="Genomic_DNA"/>
</dbReference>
<dbReference type="PANTHER" id="PTHR19818:SF163">
    <property type="entry name" value="C2H2-TYPE DOMAIN-CONTAINING PROTEIN"/>
    <property type="match status" value="1"/>
</dbReference>
<sequence>MSSSDKKRSRKSKLVPRTFVEVENDGIEVVQAQKTAAAVAFEVDVKVESGDDDDDDWCKKLEEEATAGRAGDDAPPPETPVSAEDTHPLDHFRENHPNVSTSLVQFWCIKLERLIADCHVAIHTFQVCKKRNEVLYYCDTCSRYFDVQLSFKQHFFKHKKVSTYRVIPQVTTRQLVLTAVEENKDEDEDDIKRRMYLDFITTAVGAVGKNECWTYQPLKIHYYKCYVCSKSFEHLRPFIEHLLAYYGHENTVFAVERILQSNLFYVKAKLPHQKETQENFPLYSANFARLMKCLMCREGFESQAALDKHQNPIKVDPLQVGPVVNGDCVYEALAIRRTTEARFTCGCGQLLMESLIEEHRAVCNLGASLPLVCCVCKYTTKKPGELRLHQMERHTVRSDEFLLQRLTQCGCLARYCGKRASHHCPLRKDCVACKDCELTFQNELFLRVHRMATQFGQRCELCGVFLPRSCMLAEHRALRHDGGALPAYSCPRCRHTYLDREVLYEHINQAHKSMKPRYYKSLVPWKRVVIKDLNSPVEILSDSEYPAPWSFIPSLFPEAMTSLVADDDDADSNTRVRGITELVRKLNKIKKENSVPTDNVDKDRNDVWKSMLKLKAKNTEVPKVTIHIPGISELVKKLKKRKHELISEATDGQDRAKTNTPDKDIDDSVNEESSIVIAKPETDHDYFKVQIKEENIETDSANVDAFKNRDEKVPMEVIENIVSKDSETEEKSTSQVETEKITVKQESDESAVPFELAKVKTELIEMEIDEQMPSEEFLVNLKSEVEQDTGLSNVFQPSEKFRYIKTTKPQEPETIRIKAEPVDLEEERIILQELEYDDTAESIDDFIQNNSEITTMEIKPEIYYESDDSPTKSQPKRYPRVPVEPLVLTCSKCGATFMELKLYLNHTAVHGNPKLSCPDCHQPMDTMSKLRMHVLVHVRRNYVPVYTIHHEDDSDSKLTFSCNKCGGVVDKEYFWSHWETHLVFGEVKKPVKAATAEPEENEEEEEDDGLKAYPGDHQPGVDLLPDVMTLLINLLQSITGTMNEKFCIVCEKFFMRNYDLKRHIIEHMLKDARANWPKNGKALACQICNAKYKKSHLYKLHMRGHGKLPIYKCEMCTKSFGDSSNFAKHKKIHGLQTMHCDMCSRKYRSKEMLIKHIERHARQAPQKCKLCDRSFSFANELKKHMKLKHVTGSKSYACGICGERYPSIKEKWDHEFAVHGETKRQFNCEYCPEKFRLQRLYKQHLNQAHKKALVIPAKTNNRSLLRRNAVIQNVAMPPGPLFYIKCPFCEEIFKQKAEYYIHVTRVHEAQPTEVKQTGGVEAQVDSDDDRLSIDMDKVKQEASSESENEELRRAVRLIM</sequence>
<name>A0ABQ7QKM6_PLUXY</name>
<dbReference type="InterPro" id="IPR050329">
    <property type="entry name" value="GLI_C2H2-zinc-finger"/>
</dbReference>
<evidence type="ECO:0000313" key="9">
    <source>
        <dbReference type="Proteomes" id="UP000823941"/>
    </source>
</evidence>
<dbReference type="Gene3D" id="3.30.160.60">
    <property type="entry name" value="Classic Zinc Finger"/>
    <property type="match status" value="6"/>
</dbReference>
<evidence type="ECO:0000256" key="3">
    <source>
        <dbReference type="ARBA" id="ARBA00022771"/>
    </source>
</evidence>
<feature type="domain" description="C2H2-type" evidence="7">
    <location>
        <begin position="1138"/>
        <end position="1165"/>
    </location>
</feature>
<feature type="domain" description="C2H2-type" evidence="7">
    <location>
        <begin position="1111"/>
        <end position="1133"/>
    </location>
</feature>
<organism evidence="8 9">
    <name type="scientific">Plutella xylostella</name>
    <name type="common">Diamondback moth</name>
    <name type="synonym">Plutella maculipennis</name>
    <dbReference type="NCBI Taxonomy" id="51655"/>
    <lineage>
        <taxon>Eukaryota</taxon>
        <taxon>Metazoa</taxon>
        <taxon>Ecdysozoa</taxon>
        <taxon>Arthropoda</taxon>
        <taxon>Hexapoda</taxon>
        <taxon>Insecta</taxon>
        <taxon>Pterygota</taxon>
        <taxon>Neoptera</taxon>
        <taxon>Endopterygota</taxon>
        <taxon>Lepidoptera</taxon>
        <taxon>Glossata</taxon>
        <taxon>Ditrysia</taxon>
        <taxon>Yponomeutoidea</taxon>
        <taxon>Plutellidae</taxon>
        <taxon>Plutella</taxon>
    </lineage>
</organism>
<accession>A0ABQ7QKM6</accession>
<feature type="region of interest" description="Disordered" evidence="6">
    <location>
        <begin position="646"/>
        <end position="671"/>
    </location>
</feature>
<feature type="compositionally biased region" description="Basic and acidic residues" evidence="6">
    <location>
        <begin position="652"/>
        <end position="663"/>
    </location>
</feature>
<evidence type="ECO:0000256" key="4">
    <source>
        <dbReference type="ARBA" id="ARBA00022833"/>
    </source>
</evidence>
<dbReference type="Pfam" id="PF00096">
    <property type="entry name" value="zf-C2H2"/>
    <property type="match status" value="2"/>
</dbReference>
<keyword evidence="2" id="KW-0677">Repeat</keyword>
<keyword evidence="1" id="KW-0479">Metal-binding</keyword>
<dbReference type="PROSITE" id="PS00028">
    <property type="entry name" value="ZINC_FINGER_C2H2_1"/>
    <property type="match status" value="12"/>
</dbReference>
<dbReference type="Proteomes" id="UP000823941">
    <property type="component" value="Chromosome 13"/>
</dbReference>
<keyword evidence="3 5" id="KW-0863">Zinc-finger</keyword>
<feature type="compositionally biased region" description="Basic and acidic residues" evidence="6">
    <location>
        <begin position="84"/>
        <end position="94"/>
    </location>
</feature>
<comment type="caution">
    <text evidence="8">The sequence shown here is derived from an EMBL/GenBank/DDBJ whole genome shotgun (WGS) entry which is preliminary data.</text>
</comment>
<dbReference type="SUPFAM" id="SSF57667">
    <property type="entry name" value="beta-beta-alpha zinc fingers"/>
    <property type="match status" value="3"/>
</dbReference>
<evidence type="ECO:0000256" key="2">
    <source>
        <dbReference type="ARBA" id="ARBA00022737"/>
    </source>
</evidence>
<feature type="domain" description="C2H2-type" evidence="7">
    <location>
        <begin position="488"/>
        <end position="516"/>
    </location>
</feature>
<evidence type="ECO:0000256" key="6">
    <source>
        <dbReference type="SAM" id="MobiDB-lite"/>
    </source>
</evidence>
<feature type="region of interest" description="Disordered" evidence="6">
    <location>
        <begin position="993"/>
        <end position="1012"/>
    </location>
</feature>
<feature type="region of interest" description="Disordered" evidence="6">
    <location>
        <begin position="61"/>
        <end position="94"/>
    </location>
</feature>
<dbReference type="SMART" id="SM00355">
    <property type="entry name" value="ZnF_C2H2"/>
    <property type="match status" value="18"/>
</dbReference>
<dbReference type="InterPro" id="IPR013087">
    <property type="entry name" value="Znf_C2H2_type"/>
</dbReference>
<keyword evidence="9" id="KW-1185">Reference proteome</keyword>
<reference evidence="8 9" key="1">
    <citation type="submission" date="2021-06" db="EMBL/GenBank/DDBJ databases">
        <title>A haploid diamondback moth (Plutella xylostella L.) genome assembly resolves 31 chromosomes and identifies a diamide resistance mutation.</title>
        <authorList>
            <person name="Ward C.M."/>
            <person name="Perry K.D."/>
            <person name="Baker G."/>
            <person name="Powis K."/>
            <person name="Heckel D.G."/>
            <person name="Baxter S.W."/>
        </authorList>
    </citation>
    <scope>NUCLEOTIDE SEQUENCE [LARGE SCALE GENOMIC DNA]</scope>
    <source>
        <strain evidence="8 9">LV</strain>
        <tissue evidence="8">Single pupa</tissue>
    </source>
</reference>
<gene>
    <name evidence="8" type="ORF">JYU34_009849</name>
</gene>
<feature type="domain" description="C2H2-type" evidence="7">
    <location>
        <begin position="1166"/>
        <end position="1194"/>
    </location>
</feature>
<keyword evidence="4" id="KW-0862">Zinc</keyword>
<proteinExistence type="predicted"/>
<dbReference type="PROSITE" id="PS50157">
    <property type="entry name" value="ZINC_FINGER_C2H2_2"/>
    <property type="match status" value="6"/>
</dbReference>
<protein>
    <recommendedName>
        <fullName evidence="7">C2H2-type domain-containing protein</fullName>
    </recommendedName>
</protein>
<dbReference type="PANTHER" id="PTHR19818">
    <property type="entry name" value="ZINC FINGER PROTEIN ZIC AND GLI"/>
    <property type="match status" value="1"/>
</dbReference>
<evidence type="ECO:0000313" key="8">
    <source>
        <dbReference type="EMBL" id="KAG7305724.1"/>
    </source>
</evidence>
<evidence type="ECO:0000259" key="7">
    <source>
        <dbReference type="PROSITE" id="PS50157"/>
    </source>
</evidence>
<feature type="domain" description="C2H2-type" evidence="7">
    <location>
        <begin position="223"/>
        <end position="250"/>
    </location>
</feature>
<feature type="domain" description="C2H2-type" evidence="7">
    <location>
        <begin position="888"/>
        <end position="915"/>
    </location>
</feature>
<dbReference type="InterPro" id="IPR036236">
    <property type="entry name" value="Znf_C2H2_sf"/>
</dbReference>
<evidence type="ECO:0000256" key="5">
    <source>
        <dbReference type="PROSITE-ProRule" id="PRU00042"/>
    </source>
</evidence>
<feature type="compositionally biased region" description="Acidic residues" evidence="6">
    <location>
        <begin position="997"/>
        <end position="1008"/>
    </location>
</feature>
<evidence type="ECO:0000256" key="1">
    <source>
        <dbReference type="ARBA" id="ARBA00022723"/>
    </source>
</evidence>